<evidence type="ECO:0000256" key="7">
    <source>
        <dbReference type="ARBA" id="ARBA00047597"/>
    </source>
</evidence>
<feature type="compositionally biased region" description="Polar residues" evidence="10">
    <location>
        <begin position="28"/>
        <end position="38"/>
    </location>
</feature>
<dbReference type="InterPro" id="IPR000768">
    <property type="entry name" value="ART"/>
</dbReference>
<keyword evidence="4" id="KW-0548">Nucleotidyltransferase</keyword>
<dbReference type="EMBL" id="CAJOBC010083918">
    <property type="protein sequence ID" value="CAF4308902.1"/>
    <property type="molecule type" value="Genomic_DNA"/>
</dbReference>
<dbReference type="Gene3D" id="3.90.176.10">
    <property type="entry name" value="Toxin ADP-ribosyltransferase, Chain A, domain 1"/>
    <property type="match status" value="1"/>
</dbReference>
<proteinExistence type="inferred from homology"/>
<dbReference type="Proteomes" id="UP000681722">
    <property type="component" value="Unassembled WGS sequence"/>
</dbReference>
<evidence type="ECO:0000256" key="5">
    <source>
        <dbReference type="ARBA" id="ARBA00022737"/>
    </source>
</evidence>
<dbReference type="GO" id="GO:0016779">
    <property type="term" value="F:nucleotidyltransferase activity"/>
    <property type="evidence" value="ECO:0007669"/>
    <property type="project" value="UniProtKB-KW"/>
</dbReference>
<keyword evidence="9" id="KW-0520">NAD</keyword>
<evidence type="ECO:0000256" key="8">
    <source>
        <dbReference type="PROSITE-ProRule" id="PRU00339"/>
    </source>
</evidence>
<evidence type="ECO:0000256" key="10">
    <source>
        <dbReference type="SAM" id="MobiDB-lite"/>
    </source>
</evidence>
<feature type="repeat" description="TPR" evidence="8">
    <location>
        <begin position="533"/>
        <end position="566"/>
    </location>
</feature>
<accession>A0A815MUM5</accession>
<keyword evidence="9" id="KW-0521">NADP</keyword>
<organism evidence="11 13">
    <name type="scientific">Didymodactylos carnosus</name>
    <dbReference type="NCBI Taxonomy" id="1234261"/>
    <lineage>
        <taxon>Eukaryota</taxon>
        <taxon>Metazoa</taxon>
        <taxon>Spiralia</taxon>
        <taxon>Gnathifera</taxon>
        <taxon>Rotifera</taxon>
        <taxon>Eurotatoria</taxon>
        <taxon>Bdelloidea</taxon>
        <taxon>Philodinida</taxon>
        <taxon>Philodinidae</taxon>
        <taxon>Didymodactylos</taxon>
    </lineage>
</organism>
<protein>
    <recommendedName>
        <fullName evidence="9">NAD(P)(+)--arginine ADP-ribosyltransferase</fullName>
        <ecNumber evidence="9">2.4.2.31</ecNumber>
    </recommendedName>
    <alternativeName>
        <fullName evidence="9">Mono(ADP-ribosyl)transferase</fullName>
    </alternativeName>
</protein>
<keyword evidence="13" id="KW-1185">Reference proteome</keyword>
<dbReference type="InterPro" id="IPR011990">
    <property type="entry name" value="TPR-like_helical_dom_sf"/>
</dbReference>
<comment type="caution">
    <text evidence="11">The sequence shown here is derived from an EMBL/GenBank/DDBJ whole genome shotgun (WGS) entry which is preliminary data.</text>
</comment>
<sequence length="725" mass="82542">MGSFCSRAQSSTDVLVPQPKSAPIPASTGKSTIPTTTSDNFIDVKPIRIRTAARRPHPRGEDENENLETNVVVWLDADIDKTKDSAKTKQKLRDTVNYLKTFTDPAVCKKYMLSIKKEKIYLIVSGSLGKDLVPDIHDKPQIENVYVFCSNVPKNKEWSDNYPKVRIVTSDINSICEKFKTDTTKLAAADEIAIVSIPRRTGVDEPNRQEASFMFFQLLIEILLRMEASGDKERFIAICRKLYNDNEKELQNIEDFAQNYSPAEAIKWYTRDTFLYRILNHALRVQSVVLLFQMKFFIQDIHNHLKLLHTYEKKQSSMLLYRGQAMDNNEFNRLQQNIGGFLSINSFLSTSLRRNIALHFALQSSVDRADVTPILFEMKVDTKKSPKPFHNISQYSAFETEQEILFSVGTVFHIESVQKMKDGVWVVKLILDGEEDKELKELTELLRKEIHASNDLFTLGKLTYRMGEYEFSEQLYSSVVENLSENHPDRASALSNLGSLLMRKGSHSEALDCYNKCLKWELAHSPLNFLAHAATYHNIGTAYAHLDDNEKALSYFEKAKKIEEELLPSNTTSIASTYNQMAAVYRDMGDFQNALLYAEKALSIQQTSLPKNHLEKAMSLENLGLIYEKQGDVQKGLEYFLKSLQMETIVLPALHPTLIHSHCNIGQTYLNLGNYPEALKHFKTSYDIASAIDHPLQQPLQTLILLSFTQMAGINIAELLSSAEE</sequence>
<feature type="region of interest" description="Disordered" evidence="10">
    <location>
        <begin position="1"/>
        <end position="38"/>
    </location>
</feature>
<evidence type="ECO:0000313" key="13">
    <source>
        <dbReference type="Proteomes" id="UP000663829"/>
    </source>
</evidence>
<feature type="repeat" description="TPR" evidence="8">
    <location>
        <begin position="617"/>
        <end position="650"/>
    </location>
</feature>
<dbReference type="AlphaFoldDB" id="A0A815MUM5"/>
<feature type="repeat" description="TPR" evidence="8">
    <location>
        <begin position="659"/>
        <end position="692"/>
    </location>
</feature>
<dbReference type="SMART" id="SM00028">
    <property type="entry name" value="TPR"/>
    <property type="match status" value="6"/>
</dbReference>
<dbReference type="PROSITE" id="PS51996">
    <property type="entry name" value="TR_MART"/>
    <property type="match status" value="1"/>
</dbReference>
<name>A0A815MUM5_9BILA</name>
<dbReference type="Pfam" id="PF13424">
    <property type="entry name" value="TPR_12"/>
    <property type="match status" value="3"/>
</dbReference>
<evidence type="ECO:0000313" key="11">
    <source>
        <dbReference type="EMBL" id="CAF1429822.1"/>
    </source>
</evidence>
<evidence type="ECO:0000256" key="9">
    <source>
        <dbReference type="RuleBase" id="RU361228"/>
    </source>
</evidence>
<evidence type="ECO:0000313" key="12">
    <source>
        <dbReference type="EMBL" id="CAF4308902.1"/>
    </source>
</evidence>
<evidence type="ECO:0000256" key="4">
    <source>
        <dbReference type="ARBA" id="ARBA00022695"/>
    </source>
</evidence>
<dbReference type="GO" id="GO:0106274">
    <property type="term" value="F:NAD+-protein-arginine ADP-ribosyltransferase activity"/>
    <property type="evidence" value="ECO:0007669"/>
    <property type="project" value="UniProtKB-EC"/>
</dbReference>
<evidence type="ECO:0000256" key="6">
    <source>
        <dbReference type="ARBA" id="ARBA00022803"/>
    </source>
</evidence>
<dbReference type="Gene3D" id="1.25.40.10">
    <property type="entry name" value="Tetratricopeptide repeat domain"/>
    <property type="match status" value="2"/>
</dbReference>
<evidence type="ECO:0000256" key="3">
    <source>
        <dbReference type="ARBA" id="ARBA00022679"/>
    </source>
</evidence>
<keyword evidence="2 9" id="KW-0328">Glycosyltransferase</keyword>
<dbReference type="SUPFAM" id="SSF56399">
    <property type="entry name" value="ADP-ribosylation"/>
    <property type="match status" value="1"/>
</dbReference>
<keyword evidence="5" id="KW-0677">Repeat</keyword>
<dbReference type="EMBL" id="CAJNOQ010018485">
    <property type="protein sequence ID" value="CAF1429822.1"/>
    <property type="molecule type" value="Genomic_DNA"/>
</dbReference>
<keyword evidence="6 8" id="KW-0802">TPR repeat</keyword>
<feature type="compositionally biased region" description="Polar residues" evidence="10">
    <location>
        <begin position="1"/>
        <end position="13"/>
    </location>
</feature>
<dbReference type="Proteomes" id="UP000663829">
    <property type="component" value="Unassembled WGS sequence"/>
</dbReference>
<dbReference type="Pfam" id="PF01129">
    <property type="entry name" value="ART"/>
    <property type="match status" value="1"/>
</dbReference>
<comment type="catalytic activity">
    <reaction evidence="7 9">
        <text>L-arginyl-[protein] + NAD(+) = N(omega)-(ADP-D-ribosyl)-L-arginyl-[protein] + nicotinamide + H(+)</text>
        <dbReference type="Rhea" id="RHEA:19149"/>
        <dbReference type="Rhea" id="RHEA-COMP:10532"/>
        <dbReference type="Rhea" id="RHEA-COMP:15087"/>
        <dbReference type="ChEBI" id="CHEBI:15378"/>
        <dbReference type="ChEBI" id="CHEBI:17154"/>
        <dbReference type="ChEBI" id="CHEBI:29965"/>
        <dbReference type="ChEBI" id="CHEBI:57540"/>
        <dbReference type="ChEBI" id="CHEBI:142554"/>
        <dbReference type="EC" id="2.4.2.31"/>
    </reaction>
</comment>
<gene>
    <name evidence="11" type="ORF">GPM918_LOCUS33962</name>
    <name evidence="12" type="ORF">SRO942_LOCUS34656</name>
</gene>
<dbReference type="PROSITE" id="PS50005">
    <property type="entry name" value="TPR"/>
    <property type="match status" value="5"/>
</dbReference>
<dbReference type="OrthoDB" id="5986190at2759"/>
<reference evidence="11" key="1">
    <citation type="submission" date="2021-02" db="EMBL/GenBank/DDBJ databases">
        <authorList>
            <person name="Nowell W R."/>
        </authorList>
    </citation>
    <scope>NUCLEOTIDE SEQUENCE</scope>
</reference>
<dbReference type="PANTHER" id="PTHR45641:SF1">
    <property type="entry name" value="AAA+ ATPASE DOMAIN-CONTAINING PROTEIN"/>
    <property type="match status" value="1"/>
</dbReference>
<dbReference type="SUPFAM" id="SSF48452">
    <property type="entry name" value="TPR-like"/>
    <property type="match status" value="1"/>
</dbReference>
<feature type="repeat" description="TPR" evidence="8">
    <location>
        <begin position="491"/>
        <end position="524"/>
    </location>
</feature>
<dbReference type="EC" id="2.4.2.31" evidence="9"/>
<evidence type="ECO:0000256" key="2">
    <source>
        <dbReference type="ARBA" id="ARBA00022676"/>
    </source>
</evidence>
<comment type="similarity">
    <text evidence="1 9">Belongs to the Arg-specific ADP-ribosyltransferase family.</text>
</comment>
<feature type="repeat" description="TPR" evidence="8">
    <location>
        <begin position="575"/>
        <end position="608"/>
    </location>
</feature>
<evidence type="ECO:0000256" key="1">
    <source>
        <dbReference type="ARBA" id="ARBA00009558"/>
    </source>
</evidence>
<dbReference type="InterPro" id="IPR019734">
    <property type="entry name" value="TPR_rpt"/>
</dbReference>
<keyword evidence="3 9" id="KW-0808">Transferase</keyword>
<dbReference type="PANTHER" id="PTHR45641">
    <property type="entry name" value="TETRATRICOPEPTIDE REPEAT PROTEIN (AFU_ORTHOLOGUE AFUA_6G03870)"/>
    <property type="match status" value="1"/>
</dbReference>